<evidence type="ECO:0000256" key="2">
    <source>
        <dbReference type="ARBA" id="ARBA00022771"/>
    </source>
</evidence>
<name>A0A7D9EUF4_PARCT</name>
<organism evidence="4 5">
    <name type="scientific">Paramuricea clavata</name>
    <name type="common">Red gorgonian</name>
    <name type="synonym">Violescent sea-whip</name>
    <dbReference type="NCBI Taxonomy" id="317549"/>
    <lineage>
        <taxon>Eukaryota</taxon>
        <taxon>Metazoa</taxon>
        <taxon>Cnidaria</taxon>
        <taxon>Anthozoa</taxon>
        <taxon>Octocorallia</taxon>
        <taxon>Malacalcyonacea</taxon>
        <taxon>Plexauridae</taxon>
        <taxon>Paramuricea</taxon>
    </lineage>
</organism>
<keyword evidence="5" id="KW-1185">Reference proteome</keyword>
<dbReference type="PANTHER" id="PTHR15375:SF26">
    <property type="entry name" value="PROTEIN CHIFFON"/>
    <property type="match status" value="1"/>
</dbReference>
<dbReference type="GO" id="GO:0031431">
    <property type="term" value="C:Dbf4-dependent protein kinase complex"/>
    <property type="evidence" value="ECO:0007669"/>
    <property type="project" value="TreeGrafter"/>
</dbReference>
<dbReference type="PANTHER" id="PTHR15375">
    <property type="entry name" value="ACTIVATOR OF S-PHASE KINASE-RELATED"/>
    <property type="match status" value="1"/>
</dbReference>
<protein>
    <submittedName>
        <fullName evidence="4">DBF4 homolog B</fullName>
    </submittedName>
</protein>
<dbReference type="InterPro" id="IPR038545">
    <property type="entry name" value="Znf_DBF_sf"/>
</dbReference>
<keyword evidence="3" id="KW-0862">Zinc</keyword>
<dbReference type="Pfam" id="PF07535">
    <property type="entry name" value="zf-DBF"/>
    <property type="match status" value="1"/>
</dbReference>
<evidence type="ECO:0000256" key="3">
    <source>
        <dbReference type="ARBA" id="ARBA00022833"/>
    </source>
</evidence>
<dbReference type="InterPro" id="IPR051590">
    <property type="entry name" value="Replication_Regulatory_Kinase"/>
</dbReference>
<keyword evidence="1" id="KW-0479">Metal-binding</keyword>
<dbReference type="OrthoDB" id="21380at2759"/>
<dbReference type="GO" id="GO:0008270">
    <property type="term" value="F:zinc ion binding"/>
    <property type="evidence" value="ECO:0007669"/>
    <property type="project" value="UniProtKB-KW"/>
</dbReference>
<comment type="caution">
    <text evidence="4">The sequence shown here is derived from an EMBL/GenBank/DDBJ whole genome shotgun (WGS) entry which is preliminary data.</text>
</comment>
<evidence type="ECO:0000256" key="1">
    <source>
        <dbReference type="ARBA" id="ARBA00022723"/>
    </source>
</evidence>
<accession>A0A7D9EUF4</accession>
<dbReference type="EMBL" id="CACRXK020009448">
    <property type="protein sequence ID" value="CAB4017213.1"/>
    <property type="molecule type" value="Genomic_DNA"/>
</dbReference>
<dbReference type="PROSITE" id="PS51265">
    <property type="entry name" value="ZF_DBF4"/>
    <property type="match status" value="1"/>
</dbReference>
<dbReference type="GO" id="GO:0003676">
    <property type="term" value="F:nucleic acid binding"/>
    <property type="evidence" value="ECO:0007669"/>
    <property type="project" value="InterPro"/>
</dbReference>
<dbReference type="InterPro" id="IPR006572">
    <property type="entry name" value="Znf_DBF"/>
</dbReference>
<proteinExistence type="predicted"/>
<reference evidence="4" key="1">
    <citation type="submission" date="2020-04" db="EMBL/GenBank/DDBJ databases">
        <authorList>
            <person name="Alioto T."/>
            <person name="Alioto T."/>
            <person name="Gomez Garrido J."/>
        </authorList>
    </citation>
    <scope>NUCLEOTIDE SEQUENCE</scope>
    <source>
        <strain evidence="4">A484AB</strain>
    </source>
</reference>
<evidence type="ECO:0000313" key="5">
    <source>
        <dbReference type="Proteomes" id="UP001152795"/>
    </source>
</evidence>
<sequence length="175" mass="20319">MVQASIKHNTKPGLEGGCSDYSKSILSPLCIERMSRECGECAFKGCRVGKSNDINSEKREPYVRSLTDLYFKIENMEGRFRPLYREMKEWPEIFFHSMKGASPFDNPNMEHTLCDNHKITKKTFLCELCMICYTDMRKHIKSLRHKHNAENNERFTNLDRTIANGPSISDLMPET</sequence>
<dbReference type="Gene3D" id="6.10.250.3410">
    <property type="entry name" value="DBF zinc finger"/>
    <property type="match status" value="1"/>
</dbReference>
<dbReference type="Proteomes" id="UP001152795">
    <property type="component" value="Unassembled WGS sequence"/>
</dbReference>
<dbReference type="GO" id="GO:1901987">
    <property type="term" value="P:regulation of cell cycle phase transition"/>
    <property type="evidence" value="ECO:0007669"/>
    <property type="project" value="TreeGrafter"/>
</dbReference>
<keyword evidence="2" id="KW-0863">Zinc-finger</keyword>
<dbReference type="GO" id="GO:0010571">
    <property type="term" value="P:positive regulation of nuclear cell cycle DNA replication"/>
    <property type="evidence" value="ECO:0007669"/>
    <property type="project" value="TreeGrafter"/>
</dbReference>
<dbReference type="GO" id="GO:0043539">
    <property type="term" value="F:protein serine/threonine kinase activator activity"/>
    <property type="evidence" value="ECO:0007669"/>
    <property type="project" value="TreeGrafter"/>
</dbReference>
<gene>
    <name evidence="4" type="ORF">PACLA_8A017555</name>
</gene>
<dbReference type="AlphaFoldDB" id="A0A7D9EUF4"/>
<evidence type="ECO:0000313" key="4">
    <source>
        <dbReference type="EMBL" id="CAB4017213.1"/>
    </source>
</evidence>